<keyword evidence="2" id="KW-1185">Reference proteome</keyword>
<sequence>MFKRQVNQPPALPVLAELRDVDSPAAARRTGAELGREPHFAADLRRVRPWLAPEMAGRHIPAALLDSEWIGFLALLDERGAWVFVQNVRELQILTRLYSRLFRAVFPHGEGDGDSLTARLGVPSTPELAALEQAFWRQAGDFARQRHETWSRLRR</sequence>
<comment type="caution">
    <text evidence="1">The sequence shown here is derived from an EMBL/GenBank/DDBJ whole genome shotgun (WGS) entry which is preliminary data.</text>
</comment>
<reference evidence="1 2" key="1">
    <citation type="submission" date="2018-09" db="EMBL/GenBank/DDBJ databases">
        <authorList>
            <person name="Zhu H."/>
        </authorList>
    </citation>
    <scope>NUCLEOTIDE SEQUENCE [LARGE SCALE GENOMIC DNA]</scope>
    <source>
        <strain evidence="1 2">K2S05-167</strain>
    </source>
</reference>
<dbReference type="AlphaFoldDB" id="A0A418VBI7"/>
<organism evidence="1 2">
    <name type="scientific">Deinococcus cavernae</name>
    <dbReference type="NCBI Taxonomy" id="2320857"/>
    <lineage>
        <taxon>Bacteria</taxon>
        <taxon>Thermotogati</taxon>
        <taxon>Deinococcota</taxon>
        <taxon>Deinococci</taxon>
        <taxon>Deinococcales</taxon>
        <taxon>Deinococcaceae</taxon>
        <taxon>Deinococcus</taxon>
    </lineage>
</organism>
<dbReference type="OrthoDB" id="66954at2"/>
<proteinExistence type="predicted"/>
<protein>
    <submittedName>
        <fullName evidence="1">Uncharacterized protein</fullName>
    </submittedName>
</protein>
<evidence type="ECO:0000313" key="1">
    <source>
        <dbReference type="EMBL" id="RJF73467.1"/>
    </source>
</evidence>
<dbReference type="Proteomes" id="UP000286287">
    <property type="component" value="Unassembled WGS sequence"/>
</dbReference>
<accession>A0A418VBI7</accession>
<gene>
    <name evidence="1" type="ORF">D3875_19880</name>
</gene>
<dbReference type="EMBL" id="QYUJ01000014">
    <property type="protein sequence ID" value="RJF73467.1"/>
    <property type="molecule type" value="Genomic_DNA"/>
</dbReference>
<name>A0A418VBI7_9DEIO</name>
<evidence type="ECO:0000313" key="2">
    <source>
        <dbReference type="Proteomes" id="UP000286287"/>
    </source>
</evidence>